<evidence type="ECO:0000256" key="1">
    <source>
        <dbReference type="ARBA" id="ARBA00006484"/>
    </source>
</evidence>
<evidence type="ECO:0000313" key="4">
    <source>
        <dbReference type="Proteomes" id="UP000198549"/>
    </source>
</evidence>
<proteinExistence type="inferred from homology"/>
<dbReference type="InterPro" id="IPR036291">
    <property type="entry name" value="NAD(P)-bd_dom_sf"/>
</dbReference>
<dbReference type="GO" id="GO:0016491">
    <property type="term" value="F:oxidoreductase activity"/>
    <property type="evidence" value="ECO:0007669"/>
    <property type="project" value="UniProtKB-KW"/>
</dbReference>
<dbReference type="Pfam" id="PF00106">
    <property type="entry name" value="adh_short"/>
    <property type="match status" value="1"/>
</dbReference>
<dbReference type="PANTHER" id="PTHR44196:SF1">
    <property type="entry name" value="DEHYDROGENASE_REDUCTASE SDR FAMILY MEMBER 7B"/>
    <property type="match status" value="1"/>
</dbReference>
<dbReference type="EMBL" id="LT629709">
    <property type="protein sequence ID" value="SDP67284.1"/>
    <property type="molecule type" value="Genomic_DNA"/>
</dbReference>
<accession>A0A1H0UM90</accession>
<protein>
    <submittedName>
        <fullName evidence="3">NAD(P)-dependent dehydrogenase, short-chain alcohol dehydrogenase family</fullName>
    </submittedName>
</protein>
<gene>
    <name evidence="3" type="ORF">SAMN04490202_5507</name>
</gene>
<evidence type="ECO:0000313" key="3">
    <source>
        <dbReference type="EMBL" id="SDP67284.1"/>
    </source>
</evidence>
<dbReference type="GO" id="GO:0016020">
    <property type="term" value="C:membrane"/>
    <property type="evidence" value="ECO:0007669"/>
    <property type="project" value="TreeGrafter"/>
</dbReference>
<comment type="similarity">
    <text evidence="1">Belongs to the short-chain dehydrogenases/reductases (SDR) family.</text>
</comment>
<keyword evidence="2" id="KW-0560">Oxidoreductase</keyword>
<dbReference type="AlphaFoldDB" id="A0A1H0UM90"/>
<reference evidence="3 4" key="1">
    <citation type="submission" date="2016-10" db="EMBL/GenBank/DDBJ databases">
        <authorList>
            <person name="de Groot N.N."/>
        </authorList>
    </citation>
    <scope>NUCLEOTIDE SEQUENCE [LARGE SCALE GENOMIC DNA]</scope>
    <source>
        <strain evidence="3 4">BS3776</strain>
    </source>
</reference>
<dbReference type="SUPFAM" id="SSF51735">
    <property type="entry name" value="NAD(P)-binding Rossmann-fold domains"/>
    <property type="match status" value="1"/>
</dbReference>
<dbReference type="Proteomes" id="UP000198549">
    <property type="component" value="Chromosome I"/>
</dbReference>
<sequence>MPMTDPQQSFSMEGKVVWVVDASTRLGARFARLIARAGAQVAIGAQHSWQLVQLAADLRCEGAVVLTVSLNSECRVSVEAALATIQECLGNVDVLINNSGEHEYTPLNDHIVHCTNLHMMNSEHGGSIVTIEPPPSAISEPNPCLRPNSSLIRMSRALTQSLTPHRVRVSVIAAGRGDNPRLKESRRSSSMT</sequence>
<evidence type="ECO:0000256" key="2">
    <source>
        <dbReference type="ARBA" id="ARBA00023002"/>
    </source>
</evidence>
<dbReference type="Gene3D" id="3.40.50.720">
    <property type="entry name" value="NAD(P)-binding Rossmann-like Domain"/>
    <property type="match status" value="1"/>
</dbReference>
<name>A0A1H0UM90_PSERE</name>
<dbReference type="InterPro" id="IPR002347">
    <property type="entry name" value="SDR_fam"/>
</dbReference>
<dbReference type="PANTHER" id="PTHR44196">
    <property type="entry name" value="DEHYDROGENASE/REDUCTASE SDR FAMILY MEMBER 7B"/>
    <property type="match status" value="1"/>
</dbReference>
<organism evidence="3 4">
    <name type="scientific">Pseudomonas reinekei</name>
    <dbReference type="NCBI Taxonomy" id="395598"/>
    <lineage>
        <taxon>Bacteria</taxon>
        <taxon>Pseudomonadati</taxon>
        <taxon>Pseudomonadota</taxon>
        <taxon>Gammaproteobacteria</taxon>
        <taxon>Pseudomonadales</taxon>
        <taxon>Pseudomonadaceae</taxon>
        <taxon>Pseudomonas</taxon>
    </lineage>
</organism>